<evidence type="ECO:0000313" key="2">
    <source>
        <dbReference type="WBParaSite" id="nRc.2.0.1.t03987-RA"/>
    </source>
</evidence>
<sequence>MTSWSFKKGRPRPCGGRGLWGMSMVVDPPRGATAGGQYPMDFWHIVAHGILAGEIDDHAPAWVDFTKNANLQGTQHGSGQKRQHLDDADVIIDRAQHFSKSVDCLSLRVGCGSQWLLLAHC</sequence>
<keyword evidence="1" id="KW-1185">Reference proteome</keyword>
<name>A0A915HRJ4_ROMCU</name>
<dbReference type="Proteomes" id="UP000887565">
    <property type="component" value="Unplaced"/>
</dbReference>
<dbReference type="WBParaSite" id="nRc.2.0.1.t03987-RA">
    <property type="protein sequence ID" value="nRc.2.0.1.t03987-RA"/>
    <property type="gene ID" value="nRc.2.0.1.g03987"/>
</dbReference>
<proteinExistence type="predicted"/>
<protein>
    <submittedName>
        <fullName evidence="2">Uncharacterized protein</fullName>
    </submittedName>
</protein>
<evidence type="ECO:0000313" key="1">
    <source>
        <dbReference type="Proteomes" id="UP000887565"/>
    </source>
</evidence>
<reference evidence="2" key="1">
    <citation type="submission" date="2022-11" db="UniProtKB">
        <authorList>
            <consortium name="WormBaseParasite"/>
        </authorList>
    </citation>
    <scope>IDENTIFICATION</scope>
</reference>
<organism evidence="1 2">
    <name type="scientific">Romanomermis culicivorax</name>
    <name type="common">Nematode worm</name>
    <dbReference type="NCBI Taxonomy" id="13658"/>
    <lineage>
        <taxon>Eukaryota</taxon>
        <taxon>Metazoa</taxon>
        <taxon>Ecdysozoa</taxon>
        <taxon>Nematoda</taxon>
        <taxon>Enoplea</taxon>
        <taxon>Dorylaimia</taxon>
        <taxon>Mermithida</taxon>
        <taxon>Mermithoidea</taxon>
        <taxon>Mermithidae</taxon>
        <taxon>Romanomermis</taxon>
    </lineage>
</organism>
<dbReference type="AlphaFoldDB" id="A0A915HRJ4"/>
<accession>A0A915HRJ4</accession>